<accession>A0A8H7UIX6</accession>
<gene>
    <name evidence="2" type="ORF">INT43_006433</name>
</gene>
<protein>
    <submittedName>
        <fullName evidence="2">Uncharacterized protein</fullName>
    </submittedName>
</protein>
<keyword evidence="3" id="KW-1185">Reference proteome</keyword>
<sequence>MAATHDFDRLLEVCRVIRMGYSVVGVDSGGRAPDRLFGVIRVPSRYLPVIVFAFYMLLAPGSPWILHSAAAVASYLVASRSASFTPSQEAYHRLEASPAFSPLTRARGFVSVHQDRAFLPIFRRSIITEDDNGSPSSDQEFPGQGRRLGGTT</sequence>
<feature type="region of interest" description="Disordered" evidence="1">
    <location>
        <begin position="129"/>
        <end position="152"/>
    </location>
</feature>
<evidence type="ECO:0000256" key="1">
    <source>
        <dbReference type="SAM" id="MobiDB-lite"/>
    </source>
</evidence>
<evidence type="ECO:0000313" key="3">
    <source>
        <dbReference type="Proteomes" id="UP000654370"/>
    </source>
</evidence>
<dbReference type="Proteomes" id="UP000654370">
    <property type="component" value="Unassembled WGS sequence"/>
</dbReference>
<proteinExistence type="predicted"/>
<name>A0A8H7UIX6_MORIS</name>
<dbReference type="OrthoDB" id="2405380at2759"/>
<dbReference type="EMBL" id="JAEPQZ010000003">
    <property type="protein sequence ID" value="KAG2183427.1"/>
    <property type="molecule type" value="Genomic_DNA"/>
</dbReference>
<dbReference type="AlphaFoldDB" id="A0A8H7UIX6"/>
<organism evidence="2 3">
    <name type="scientific">Mortierella isabellina</name>
    <name type="common">Filamentous fungus</name>
    <name type="synonym">Umbelopsis isabellina</name>
    <dbReference type="NCBI Taxonomy" id="91625"/>
    <lineage>
        <taxon>Eukaryota</taxon>
        <taxon>Fungi</taxon>
        <taxon>Fungi incertae sedis</taxon>
        <taxon>Mucoromycota</taxon>
        <taxon>Mucoromycotina</taxon>
        <taxon>Umbelopsidomycetes</taxon>
        <taxon>Umbelopsidales</taxon>
        <taxon>Umbelopsidaceae</taxon>
        <taxon>Umbelopsis</taxon>
    </lineage>
</organism>
<reference evidence="2" key="1">
    <citation type="submission" date="2020-12" db="EMBL/GenBank/DDBJ databases">
        <title>Metabolic potential, ecology and presence of endohyphal bacteria is reflected in genomic diversity of Mucoromycotina.</title>
        <authorList>
            <person name="Muszewska A."/>
            <person name="Okrasinska A."/>
            <person name="Steczkiewicz K."/>
            <person name="Drgas O."/>
            <person name="Orlowska M."/>
            <person name="Perlinska-Lenart U."/>
            <person name="Aleksandrzak-Piekarczyk T."/>
            <person name="Szatraj K."/>
            <person name="Zielenkiewicz U."/>
            <person name="Pilsyk S."/>
            <person name="Malc E."/>
            <person name="Mieczkowski P."/>
            <person name="Kruszewska J.S."/>
            <person name="Biernat P."/>
            <person name="Pawlowska J."/>
        </authorList>
    </citation>
    <scope>NUCLEOTIDE SEQUENCE</scope>
    <source>
        <strain evidence="2">WA0000067209</strain>
    </source>
</reference>
<evidence type="ECO:0000313" key="2">
    <source>
        <dbReference type="EMBL" id="KAG2183427.1"/>
    </source>
</evidence>
<comment type="caution">
    <text evidence="2">The sequence shown here is derived from an EMBL/GenBank/DDBJ whole genome shotgun (WGS) entry which is preliminary data.</text>
</comment>